<protein>
    <recommendedName>
        <fullName evidence="3">Helix-turn-helix protein</fullName>
    </recommendedName>
</protein>
<dbReference type="RefSeq" id="WP_110832046.1">
    <property type="nucleotide sequence ID" value="NZ_QKLU01000005.1"/>
</dbReference>
<dbReference type="Proteomes" id="UP000248198">
    <property type="component" value="Unassembled WGS sequence"/>
</dbReference>
<evidence type="ECO:0000313" key="2">
    <source>
        <dbReference type="Proteomes" id="UP000248198"/>
    </source>
</evidence>
<evidence type="ECO:0008006" key="3">
    <source>
        <dbReference type="Google" id="ProtNLM"/>
    </source>
</evidence>
<reference evidence="1 2" key="1">
    <citation type="submission" date="2018-06" db="EMBL/GenBank/DDBJ databases">
        <title>Genomic Encyclopedia of Archaeal and Bacterial Type Strains, Phase II (KMG-II): from individual species to whole genera.</title>
        <authorList>
            <person name="Goeker M."/>
        </authorList>
    </citation>
    <scope>NUCLEOTIDE SEQUENCE [LARGE SCALE GENOMIC DNA]</scope>
    <source>
        <strain evidence="1 2">DSM 27372</strain>
    </source>
</reference>
<dbReference type="EMBL" id="QKLU01000005">
    <property type="protein sequence ID" value="PYF72657.1"/>
    <property type="molecule type" value="Genomic_DNA"/>
</dbReference>
<dbReference type="AlphaFoldDB" id="A0A318UEX5"/>
<dbReference type="OrthoDB" id="935959at2"/>
<proteinExistence type="predicted"/>
<sequence>MVEIFNDIRKLYRFVGPCPELTAHIEFYSETSIAATSQYVNSENFSVKLFPSYTPTIWINLGSHYELKNGSRKYSINQKTDVLLLRNQIVERTNLPSDNIFTVKFNPGGFEAVFGFSQDKIGAEVINLEELIKAPLLSCLKSAGSFEDRIRLLQDFFLHKLKQQKERPHLNFIKKLHHVLENGTGSLNNCSLAADLNVGDKTFYRYFNVAIGTNPKTYFSIFRTRRALTDYVANPKGFSVYTYGYYDNSHFYKDVFKFTGQKLSAFKL</sequence>
<accession>A0A318UEX5</accession>
<comment type="caution">
    <text evidence="1">The sequence shown here is derived from an EMBL/GenBank/DDBJ whole genome shotgun (WGS) entry which is preliminary data.</text>
</comment>
<gene>
    <name evidence="1" type="ORF">B0O44_10524</name>
</gene>
<keyword evidence="2" id="KW-1185">Reference proteome</keyword>
<name>A0A318UEX5_9SPHI</name>
<evidence type="ECO:0000313" key="1">
    <source>
        <dbReference type="EMBL" id="PYF72657.1"/>
    </source>
</evidence>
<organism evidence="1 2">
    <name type="scientific">Pedobacter nutrimenti</name>
    <dbReference type="NCBI Taxonomy" id="1241337"/>
    <lineage>
        <taxon>Bacteria</taxon>
        <taxon>Pseudomonadati</taxon>
        <taxon>Bacteroidota</taxon>
        <taxon>Sphingobacteriia</taxon>
        <taxon>Sphingobacteriales</taxon>
        <taxon>Sphingobacteriaceae</taxon>
        <taxon>Pedobacter</taxon>
    </lineage>
</organism>
<dbReference type="Gene3D" id="1.10.10.60">
    <property type="entry name" value="Homeodomain-like"/>
    <property type="match status" value="1"/>
</dbReference>